<dbReference type="Pfam" id="PF00488">
    <property type="entry name" value="MutS_V"/>
    <property type="match status" value="1"/>
</dbReference>
<keyword evidence="4" id="KW-0812">Transmembrane</keyword>
<evidence type="ECO:0000256" key="1">
    <source>
        <dbReference type="ARBA" id="ARBA00022741"/>
    </source>
</evidence>
<dbReference type="Proteomes" id="UP000219048">
    <property type="component" value="Unassembled WGS sequence"/>
</dbReference>
<evidence type="ECO:0000256" key="3">
    <source>
        <dbReference type="ARBA" id="ARBA00023125"/>
    </source>
</evidence>
<keyword evidence="4" id="KW-0472">Membrane</keyword>
<dbReference type="EMBL" id="OBEH01000001">
    <property type="protein sequence ID" value="SNY95171.1"/>
    <property type="molecule type" value="Genomic_DNA"/>
</dbReference>
<dbReference type="PANTHER" id="PTHR11361">
    <property type="entry name" value="DNA MISMATCH REPAIR PROTEIN MUTS FAMILY MEMBER"/>
    <property type="match status" value="1"/>
</dbReference>
<dbReference type="GO" id="GO:0140664">
    <property type="term" value="F:ATP-dependent DNA damage sensor activity"/>
    <property type="evidence" value="ECO:0007669"/>
    <property type="project" value="InterPro"/>
</dbReference>
<dbReference type="GO" id="GO:0005524">
    <property type="term" value="F:ATP binding"/>
    <property type="evidence" value="ECO:0007669"/>
    <property type="project" value="UniProtKB-KW"/>
</dbReference>
<dbReference type="InterPro" id="IPR027417">
    <property type="entry name" value="P-loop_NTPase"/>
</dbReference>
<keyword evidence="3" id="KW-0238">DNA-binding</keyword>
<dbReference type="SMART" id="SM00534">
    <property type="entry name" value="MUTSac"/>
    <property type="match status" value="1"/>
</dbReference>
<keyword evidence="4" id="KW-1133">Transmembrane helix</keyword>
<keyword evidence="2" id="KW-0067">ATP-binding</keyword>
<evidence type="ECO:0000259" key="5">
    <source>
        <dbReference type="SMART" id="SM00534"/>
    </source>
</evidence>
<dbReference type="RefSeq" id="WP_097044497.1">
    <property type="nucleotide sequence ID" value="NZ_OBEH01000001.1"/>
</dbReference>
<feature type="domain" description="DNA mismatch repair proteins mutS family" evidence="5">
    <location>
        <begin position="416"/>
        <end position="588"/>
    </location>
</feature>
<name>A0A285MI42_9FLAO</name>
<dbReference type="PANTHER" id="PTHR11361:SF99">
    <property type="entry name" value="DNA MISMATCH REPAIR PROTEIN"/>
    <property type="match status" value="1"/>
</dbReference>
<dbReference type="GO" id="GO:0030983">
    <property type="term" value="F:mismatched DNA binding"/>
    <property type="evidence" value="ECO:0007669"/>
    <property type="project" value="InterPro"/>
</dbReference>
<evidence type="ECO:0000256" key="2">
    <source>
        <dbReference type="ARBA" id="ARBA00022840"/>
    </source>
</evidence>
<evidence type="ECO:0000256" key="4">
    <source>
        <dbReference type="SAM" id="Phobius"/>
    </source>
</evidence>
<dbReference type="GO" id="GO:0006298">
    <property type="term" value="P:mismatch repair"/>
    <property type="evidence" value="ECO:0007669"/>
    <property type="project" value="InterPro"/>
</dbReference>
<feature type="transmembrane region" description="Helical" evidence="4">
    <location>
        <begin position="55"/>
        <end position="71"/>
    </location>
</feature>
<feature type="transmembrane region" description="Helical" evidence="4">
    <location>
        <begin position="210"/>
        <end position="228"/>
    </location>
</feature>
<organism evidence="6 7">
    <name type="scientific">Flagellimonas pacifica</name>
    <dbReference type="NCBI Taxonomy" id="1247520"/>
    <lineage>
        <taxon>Bacteria</taxon>
        <taxon>Pseudomonadati</taxon>
        <taxon>Bacteroidota</taxon>
        <taxon>Flavobacteriia</taxon>
        <taxon>Flavobacteriales</taxon>
        <taxon>Flavobacteriaceae</taxon>
        <taxon>Flagellimonas</taxon>
    </lineage>
</organism>
<protein>
    <submittedName>
        <fullName evidence="6">MutS domain V</fullName>
    </submittedName>
</protein>
<dbReference type="SUPFAM" id="SSF52540">
    <property type="entry name" value="P-loop containing nucleoside triphosphate hydrolases"/>
    <property type="match status" value="1"/>
</dbReference>
<evidence type="ECO:0000313" key="6">
    <source>
        <dbReference type="EMBL" id="SNY95171.1"/>
    </source>
</evidence>
<feature type="transmembrane region" description="Helical" evidence="4">
    <location>
        <begin position="32"/>
        <end position="49"/>
    </location>
</feature>
<dbReference type="AlphaFoldDB" id="A0A285MI42"/>
<reference evidence="7" key="1">
    <citation type="submission" date="2017-09" db="EMBL/GenBank/DDBJ databases">
        <authorList>
            <person name="Varghese N."/>
            <person name="Submissions S."/>
        </authorList>
    </citation>
    <scope>NUCLEOTIDE SEQUENCE [LARGE SCALE GENOMIC DNA]</scope>
    <source>
        <strain evidence="7">DSM 25885</strain>
    </source>
</reference>
<dbReference type="OrthoDB" id="9802448at2"/>
<proteinExistence type="predicted"/>
<keyword evidence="1" id="KW-0547">Nucleotide-binding</keyword>
<dbReference type="GO" id="GO:0005829">
    <property type="term" value="C:cytosol"/>
    <property type="evidence" value="ECO:0007669"/>
    <property type="project" value="TreeGrafter"/>
</dbReference>
<accession>A0A285MI42</accession>
<gene>
    <name evidence="6" type="ORF">SAMN06265377_0837</name>
</gene>
<keyword evidence="7" id="KW-1185">Reference proteome</keyword>
<sequence>MTIDTKTFYKNQLLKFQDELSGIKKKLNLSSTIRLLIFVVLILSIYFGWGNTKLLVAVLFLGIAAFVFLVMRHNRLKYQQDLKTELIKRNKLELQVLDRNFHGLPEGKEFLDPDHWFGSDIDLFGRGSFYQYLNRTALASGSNILAQILQSNNIKNIEQKQTAIRELSEKPEWRQEYGATATLVKTEVPANKVINWLMQYKPFVPKQMKVWANIFSLISFVLIAFYFIGFIPGYWVFISFVTGMVVTGIFVKRINRLSAHTSQIQSTFTQYSRLLFLIENQEFESKLLTEKRKNIVDQQQSSSGVLKKFSKLLDRLDQRNNVLVGLVLNGFFLRDLIISSEIETWIGQHKTNVSRWFDTIAFYDAYNSLGNYTFNHKDHIFPNIVANGITLECKSIAHPMLDPKKAVHNDITISEDEFFIITGANMAGKSTFLRTVALQLVMANVGLPVRAQSANYSPIKLITSMRTTDSLADDESYFFSELKRLKFIVDQMGADRYFIVLDEILKGTNSTDKAIGSQKFIKKLVSLGGTGIIATHDLSLCEVAEKLDAVSNYYFDANIVDDELFFDYQFKKGVCKNMNASFLLKKMGVVE</sequence>
<dbReference type="InterPro" id="IPR045076">
    <property type="entry name" value="MutS"/>
</dbReference>
<dbReference type="Gene3D" id="3.40.50.300">
    <property type="entry name" value="P-loop containing nucleotide triphosphate hydrolases"/>
    <property type="match status" value="1"/>
</dbReference>
<dbReference type="InterPro" id="IPR000432">
    <property type="entry name" value="DNA_mismatch_repair_MutS_C"/>
</dbReference>
<evidence type="ECO:0000313" key="7">
    <source>
        <dbReference type="Proteomes" id="UP000219048"/>
    </source>
</evidence>